<feature type="compositionally biased region" description="Polar residues" evidence="3">
    <location>
        <begin position="661"/>
        <end position="676"/>
    </location>
</feature>
<keyword evidence="2" id="KW-0539">Nucleus</keyword>
<feature type="region of interest" description="Disordered" evidence="3">
    <location>
        <begin position="434"/>
        <end position="498"/>
    </location>
</feature>
<comment type="subcellular location">
    <subcellularLocation>
        <location evidence="1">Nucleus</location>
    </subcellularLocation>
</comment>
<dbReference type="AlphaFoldDB" id="A0A8T1QV75"/>
<evidence type="ECO:0000313" key="6">
    <source>
        <dbReference type="Proteomes" id="UP000811609"/>
    </source>
</evidence>
<feature type="compositionally biased region" description="Basic and acidic residues" evidence="3">
    <location>
        <begin position="434"/>
        <end position="443"/>
    </location>
</feature>
<keyword evidence="6" id="KW-1185">Reference proteome</keyword>
<dbReference type="InterPro" id="IPR044867">
    <property type="entry name" value="DEUBAD_dom"/>
</dbReference>
<gene>
    <name evidence="5" type="ORF">CIPAW_03G001400</name>
</gene>
<evidence type="ECO:0000313" key="5">
    <source>
        <dbReference type="EMBL" id="KAG6658988.1"/>
    </source>
</evidence>
<dbReference type="EMBL" id="CM031811">
    <property type="protein sequence ID" value="KAG6658988.1"/>
    <property type="molecule type" value="Genomic_DNA"/>
</dbReference>
<dbReference type="CDD" id="cd21865">
    <property type="entry name" value="DEUBAD_NFRKB"/>
    <property type="match status" value="1"/>
</dbReference>
<dbReference type="GO" id="GO:0031011">
    <property type="term" value="C:Ino80 complex"/>
    <property type="evidence" value="ECO:0007669"/>
    <property type="project" value="InterPro"/>
</dbReference>
<dbReference type="PANTHER" id="PTHR13052">
    <property type="entry name" value="NFRKB-RELATED"/>
    <property type="match status" value="1"/>
</dbReference>
<dbReference type="Proteomes" id="UP000811609">
    <property type="component" value="Chromosome 3"/>
</dbReference>
<evidence type="ECO:0000256" key="1">
    <source>
        <dbReference type="ARBA" id="ARBA00004123"/>
    </source>
</evidence>
<organism evidence="5 6">
    <name type="scientific">Carya illinoinensis</name>
    <name type="common">Pecan</name>
    <dbReference type="NCBI Taxonomy" id="32201"/>
    <lineage>
        <taxon>Eukaryota</taxon>
        <taxon>Viridiplantae</taxon>
        <taxon>Streptophyta</taxon>
        <taxon>Embryophyta</taxon>
        <taxon>Tracheophyta</taxon>
        <taxon>Spermatophyta</taxon>
        <taxon>Magnoliopsida</taxon>
        <taxon>eudicotyledons</taxon>
        <taxon>Gunneridae</taxon>
        <taxon>Pentapetalae</taxon>
        <taxon>rosids</taxon>
        <taxon>fabids</taxon>
        <taxon>Fagales</taxon>
        <taxon>Juglandaceae</taxon>
        <taxon>Carya</taxon>
    </lineage>
</organism>
<evidence type="ECO:0000256" key="2">
    <source>
        <dbReference type="ARBA" id="ARBA00023242"/>
    </source>
</evidence>
<proteinExistence type="predicted"/>
<name>A0A8T1QV75_CARIL</name>
<feature type="region of interest" description="Disordered" evidence="3">
    <location>
        <begin position="661"/>
        <end position="683"/>
    </location>
</feature>
<comment type="caution">
    <text evidence="5">The sequence shown here is derived from an EMBL/GenBank/DDBJ whole genome shotgun (WGS) entry which is preliminary data.</text>
</comment>
<feature type="region of interest" description="Disordered" evidence="3">
    <location>
        <begin position="518"/>
        <end position="537"/>
    </location>
</feature>
<dbReference type="PANTHER" id="PTHR13052:SF2">
    <property type="entry name" value="NUCLEAR FACTOR KAPPA-B-BINDING PROTEIN"/>
    <property type="match status" value="1"/>
</dbReference>
<evidence type="ECO:0000256" key="3">
    <source>
        <dbReference type="SAM" id="MobiDB-lite"/>
    </source>
</evidence>
<dbReference type="PROSITE" id="PS51916">
    <property type="entry name" value="DEUBAD"/>
    <property type="match status" value="1"/>
</dbReference>
<feature type="domain" description="DEUBAD" evidence="4">
    <location>
        <begin position="90"/>
        <end position="201"/>
    </location>
</feature>
<accession>A0A8T1QV75</accession>
<reference evidence="5" key="1">
    <citation type="submission" date="2020-12" db="EMBL/GenBank/DDBJ databases">
        <title>WGS assembly of Carya illinoinensis cv. Pawnee.</title>
        <authorList>
            <person name="Platts A."/>
            <person name="Shu S."/>
            <person name="Wright S."/>
            <person name="Barry K."/>
            <person name="Edger P."/>
            <person name="Pires J.C."/>
            <person name="Schmutz J."/>
        </authorList>
    </citation>
    <scope>NUCLEOTIDE SEQUENCE</scope>
    <source>
        <tissue evidence="5">Leaf</tissue>
    </source>
</reference>
<feature type="compositionally biased region" description="Low complexity" evidence="3">
    <location>
        <begin position="487"/>
        <end position="498"/>
    </location>
</feature>
<dbReference type="InterPro" id="IPR024867">
    <property type="entry name" value="NFRKB"/>
</dbReference>
<sequence length="883" mass="99395">MAADQRRKRLLGASIRASSSRQKHRLKRMDLGLPQNGSNMKSHISLEWDGNQKRVVAKREQIGISWRDVKTFSNSVLRHQNNLADVFAIPQEILKLENLTEVLSNEVWQSHLSENERNFLVGLLPRGSEPQQVVQALLAGDNFHFGNPFLKWGASLCSGNLHPDALLRREHCLKAEKKTYYLKLQKYHNDMIRYLLKLKERCESCKDPEKEIVQQIWRSIDGLERKIPSHGNESIFPDPEDDFTATSESCSGAADDKVCSSDNQNSSLMKHAELLKRVSEKGFTKDEGKNLGIASDDVLNLGAKPRNGDKLHGHNIHSSDGAKYMSYFKISKKQHELVKNMKQSGKSIQSRSLNRVLGNIDSFHVQPYEVFVEEEQKKLHQHWLQLATKVLPVAIADWREKWFQRWLMANSLEQEMKEKLKPLMQDDDNKNLENVLQDRKENKLINNVSTVEDDEESVPGSPHNHESVPVSPQNEESVPVSPRDQESVPVSPQNQSPQQIYSLSCGHEVNTMAMDSENNHIMPKSDNGPRDETEYSGNLNTADVVTSQGVSLTSGKNVWPSISMPQSYNDSTASHEFTAASGLPLEHSRVNELQRAHSIDQESDLRVEETGKDFLHRQSGECSFSSYSSQDQNELLQSLFKSQGILSYDQEQKQKGLAFQPPNNLTMENGQFPGNFQEQPQQSLPLEQDQKRQNGVYMERNASGNMYSDGVRYSIPRQEHMAPVTVQDWTVNSISMPAPLQSGLNGEELLSQNWYSGEHQVHGGWTGSDGVSFQSQSIGSGGGADQSLIDVITHCNQLRPTCPYDSVGSTEQFTALRNYGIVGGVTPRINNVLPQASHPLDYLSGREAGISMIPDDMGWMSLPHQSSVLHDPMGKPYLRSWNN</sequence>
<evidence type="ECO:0000259" key="4">
    <source>
        <dbReference type="PROSITE" id="PS51916"/>
    </source>
</evidence>
<protein>
    <recommendedName>
        <fullName evidence="4">DEUBAD domain-containing protein</fullName>
    </recommendedName>
</protein>